<evidence type="ECO:0000313" key="4">
    <source>
        <dbReference type="Proteomes" id="UP000075682"/>
    </source>
</evidence>
<keyword evidence="5" id="KW-1185">Reference proteome</keyword>
<protein>
    <submittedName>
        <fullName evidence="3">Uncharacterized protein</fullName>
    </submittedName>
</protein>
<reference evidence="2" key="4">
    <citation type="submission" date="2023-01" db="EMBL/GenBank/DDBJ databases">
        <title>Draft genome sequence of Gluconobacter albidus strain NBRC 3250.</title>
        <authorList>
            <person name="Sun Q."/>
            <person name="Mori K."/>
        </authorList>
    </citation>
    <scope>NUCLEOTIDE SEQUENCE</scope>
    <source>
        <strain evidence="2">NBRC 3250</strain>
    </source>
</reference>
<dbReference type="Proteomes" id="UP000075682">
    <property type="component" value="Unassembled WGS sequence"/>
</dbReference>
<dbReference type="AlphaFoldDB" id="A0AAW3QVD7"/>
<organism evidence="3 4">
    <name type="scientific">Gluconobacter albidus</name>
    <dbReference type="NCBI Taxonomy" id="318683"/>
    <lineage>
        <taxon>Bacteria</taxon>
        <taxon>Pseudomonadati</taxon>
        <taxon>Pseudomonadota</taxon>
        <taxon>Alphaproteobacteria</taxon>
        <taxon>Acetobacterales</taxon>
        <taxon>Acetobacteraceae</taxon>
        <taxon>Gluconobacter</taxon>
    </lineage>
</organism>
<sequence>MTPEVSPIVTGSFVKEAQPMEELYDAEQVGASSDRQTLRLWKATEAQRIAKDRIDAQMKLLERYMARGASFVGWGLTATIGLSAAWRLHSHPPYIWIPATLTAAASFSAALLLWPLRWQISGDLPSYLDSLQYETELELRETLAQRDEQGIKLNDIRLGWASVFMKLTLGLMAAAALSVAVIFLS</sequence>
<dbReference type="RefSeq" id="WP_062033797.1">
    <property type="nucleotide sequence ID" value="NZ_BEWL01000001.1"/>
</dbReference>
<gene>
    <name evidence="3" type="ORF">AD941_15195</name>
    <name evidence="2" type="ORF">GCM10007866_08810</name>
</gene>
<accession>A0AAW3QVD7</accession>
<feature type="transmembrane region" description="Helical" evidence="1">
    <location>
        <begin position="94"/>
        <end position="114"/>
    </location>
</feature>
<feature type="transmembrane region" description="Helical" evidence="1">
    <location>
        <begin position="163"/>
        <end position="184"/>
    </location>
</feature>
<reference evidence="5" key="3">
    <citation type="journal article" date="2019" name="Int. J. Syst. Evol. Microbiol.">
        <title>The Global Catalogue of Microorganisms (GCM) 10K type strain sequencing project: providing services to taxonomists for standard genome sequencing and annotation.</title>
        <authorList>
            <consortium name="The Broad Institute Genomics Platform"/>
            <consortium name="The Broad Institute Genome Sequencing Center for Infectious Disease"/>
            <person name="Wu L."/>
            <person name="Ma J."/>
        </authorList>
    </citation>
    <scope>NUCLEOTIDE SEQUENCE [LARGE SCALE GENOMIC DNA]</scope>
    <source>
        <strain evidence="5">NBRC 3250</strain>
    </source>
</reference>
<dbReference type="EMBL" id="LHZN01000146">
    <property type="protein sequence ID" value="KXV36671.1"/>
    <property type="molecule type" value="Genomic_DNA"/>
</dbReference>
<evidence type="ECO:0000256" key="1">
    <source>
        <dbReference type="SAM" id="Phobius"/>
    </source>
</evidence>
<keyword evidence="1" id="KW-0472">Membrane</keyword>
<name>A0AAW3QVD7_9PROT</name>
<dbReference type="Proteomes" id="UP001156672">
    <property type="component" value="Unassembled WGS sequence"/>
</dbReference>
<keyword evidence="1" id="KW-0812">Transmembrane</keyword>
<evidence type="ECO:0000313" key="2">
    <source>
        <dbReference type="EMBL" id="GLQ68433.1"/>
    </source>
</evidence>
<reference evidence="3 4" key="2">
    <citation type="submission" date="2015-06" db="EMBL/GenBank/DDBJ databases">
        <title>Improved classification and identification of acetic acid bacteria using matrix-assisted laser desorption/ionization time-of-flight mass spectrometry; Gluconobacter nephelii and Gluconobacter uchimurae are later heterotypic synonyms of Gluconobacter japonicus and Gluconobacter oxydans, respectively.</title>
        <authorList>
            <person name="Li L."/>
            <person name="Cleenwerck I."/>
            <person name="De Vuyst L."/>
            <person name="Vandamme P."/>
        </authorList>
    </citation>
    <scope>NUCLEOTIDE SEQUENCE [LARGE SCALE GENOMIC DNA]</scope>
    <source>
        <strain evidence="3 4">LMG 1356</strain>
    </source>
</reference>
<reference evidence="2" key="1">
    <citation type="journal article" date="2014" name="Int. J. Syst. Evol. Microbiol.">
        <title>Complete genome of a new Firmicutes species belonging to the dominant human colonic microbiota ('Ruminococcus bicirculans') reveals two chromosomes and a selective capacity to utilize plant glucans.</title>
        <authorList>
            <consortium name="NISC Comparative Sequencing Program"/>
            <person name="Wegmann U."/>
            <person name="Louis P."/>
            <person name="Goesmann A."/>
            <person name="Henrissat B."/>
            <person name="Duncan S.H."/>
            <person name="Flint H.J."/>
        </authorList>
    </citation>
    <scope>NUCLEOTIDE SEQUENCE</scope>
    <source>
        <strain evidence="2">NBRC 3250</strain>
    </source>
</reference>
<proteinExistence type="predicted"/>
<dbReference type="EMBL" id="BSNW01000006">
    <property type="protein sequence ID" value="GLQ68433.1"/>
    <property type="molecule type" value="Genomic_DNA"/>
</dbReference>
<keyword evidence="1" id="KW-1133">Transmembrane helix</keyword>
<evidence type="ECO:0000313" key="3">
    <source>
        <dbReference type="EMBL" id="KXV36671.1"/>
    </source>
</evidence>
<feature type="transmembrane region" description="Helical" evidence="1">
    <location>
        <begin position="68"/>
        <end position="88"/>
    </location>
</feature>
<evidence type="ECO:0000313" key="5">
    <source>
        <dbReference type="Proteomes" id="UP001156672"/>
    </source>
</evidence>
<comment type="caution">
    <text evidence="3">The sequence shown here is derived from an EMBL/GenBank/DDBJ whole genome shotgun (WGS) entry which is preliminary data.</text>
</comment>